<evidence type="ECO:0000256" key="3">
    <source>
        <dbReference type="ARBA" id="ARBA00022679"/>
    </source>
</evidence>
<dbReference type="EMBL" id="PIEU01000001">
    <property type="protein sequence ID" value="PZL78215.1"/>
    <property type="molecule type" value="Genomic_DNA"/>
</dbReference>
<dbReference type="EC" id="2.1.1.72" evidence="1"/>
<comment type="catalytic activity">
    <reaction evidence="6">
        <text>a 2'-deoxyadenosine in DNA + S-adenosyl-L-methionine = an N(6)-methyl-2'-deoxyadenosine in DNA + S-adenosyl-L-homocysteine + H(+)</text>
        <dbReference type="Rhea" id="RHEA:15197"/>
        <dbReference type="Rhea" id="RHEA-COMP:12418"/>
        <dbReference type="Rhea" id="RHEA-COMP:12419"/>
        <dbReference type="ChEBI" id="CHEBI:15378"/>
        <dbReference type="ChEBI" id="CHEBI:57856"/>
        <dbReference type="ChEBI" id="CHEBI:59789"/>
        <dbReference type="ChEBI" id="CHEBI:90615"/>
        <dbReference type="ChEBI" id="CHEBI:90616"/>
        <dbReference type="EC" id="2.1.1.72"/>
    </reaction>
</comment>
<protein>
    <recommendedName>
        <fullName evidence="1">site-specific DNA-methyltransferase (adenine-specific)</fullName>
        <ecNumber evidence="1">2.1.1.72</ecNumber>
    </recommendedName>
</protein>
<dbReference type="InterPro" id="IPR029063">
    <property type="entry name" value="SAM-dependent_MTases_sf"/>
</dbReference>
<evidence type="ECO:0000313" key="9">
    <source>
        <dbReference type="Proteomes" id="UP000249828"/>
    </source>
</evidence>
<gene>
    <name evidence="8" type="ORF">CI088_00135</name>
</gene>
<keyword evidence="2" id="KW-0489">Methyltransferase</keyword>
<organism evidence="8 9">
    <name type="scientific">Enterococcus plantarum</name>
    <dbReference type="NCBI Taxonomy" id="1077675"/>
    <lineage>
        <taxon>Bacteria</taxon>
        <taxon>Bacillati</taxon>
        <taxon>Bacillota</taxon>
        <taxon>Bacilli</taxon>
        <taxon>Lactobacillales</taxon>
        <taxon>Enterococcaceae</taxon>
        <taxon>Enterococcus</taxon>
    </lineage>
</organism>
<dbReference type="GO" id="GO:0009007">
    <property type="term" value="F:site-specific DNA-methyltransferase (adenine-specific) activity"/>
    <property type="evidence" value="ECO:0007669"/>
    <property type="project" value="UniProtKB-EC"/>
</dbReference>
<dbReference type="GO" id="GO:0032259">
    <property type="term" value="P:methylation"/>
    <property type="evidence" value="ECO:0007669"/>
    <property type="project" value="UniProtKB-KW"/>
</dbReference>
<dbReference type="GO" id="GO:0003677">
    <property type="term" value="F:DNA binding"/>
    <property type="evidence" value="ECO:0007669"/>
    <property type="project" value="InterPro"/>
</dbReference>
<keyword evidence="9" id="KW-1185">Reference proteome</keyword>
<evidence type="ECO:0000256" key="2">
    <source>
        <dbReference type="ARBA" id="ARBA00022603"/>
    </source>
</evidence>
<dbReference type="Pfam" id="PF02384">
    <property type="entry name" value="N6_Mtase"/>
    <property type="match status" value="1"/>
</dbReference>
<dbReference type="InterPro" id="IPR003356">
    <property type="entry name" value="DNA_methylase_A-5"/>
</dbReference>
<sequence>MNEHQKEMIKLFRQLSGKYNLYDVFFDFTKMTAYSISNSFDKIHWEEREEAYLRIEKKYTEEERTIFHQLFAQLVDAMERSPGDVLGGIYMELEISNKDAGQFFTPFHVAKLMAEMTFPEKELEIENEGFITAYDSCIGGGVTLIALAEVMRSRGYNYQRQLKIICGDIDANVLSMAYVQFSLLGIDAICERRNALTLEEPSDVWFTPFYALNRAREAEEKKSNAALEKMKKVIDMLKKNEAPALTKPEQLSLF</sequence>
<evidence type="ECO:0000256" key="4">
    <source>
        <dbReference type="ARBA" id="ARBA00022691"/>
    </source>
</evidence>
<dbReference type="SUPFAM" id="SSF53335">
    <property type="entry name" value="S-adenosyl-L-methionine-dependent methyltransferases"/>
    <property type="match status" value="1"/>
</dbReference>
<dbReference type="PANTHER" id="PTHR42933">
    <property type="entry name" value="SLR6095 PROTEIN"/>
    <property type="match status" value="1"/>
</dbReference>
<keyword evidence="8" id="KW-0540">Nuclease</keyword>
<evidence type="ECO:0000259" key="7">
    <source>
        <dbReference type="Pfam" id="PF02384"/>
    </source>
</evidence>
<keyword evidence="3" id="KW-0808">Transferase</keyword>
<dbReference type="PANTHER" id="PTHR42933:SF3">
    <property type="entry name" value="TYPE I RESTRICTION ENZYME MJAVIII METHYLASE SUBUNIT"/>
    <property type="match status" value="1"/>
</dbReference>
<dbReference type="GO" id="GO:0004519">
    <property type="term" value="F:endonuclease activity"/>
    <property type="evidence" value="ECO:0007669"/>
    <property type="project" value="UniProtKB-KW"/>
</dbReference>
<dbReference type="GO" id="GO:0009307">
    <property type="term" value="P:DNA restriction-modification system"/>
    <property type="evidence" value="ECO:0007669"/>
    <property type="project" value="UniProtKB-KW"/>
</dbReference>
<dbReference type="Gene3D" id="3.40.50.150">
    <property type="entry name" value="Vaccinia Virus protein VP39"/>
    <property type="match status" value="1"/>
</dbReference>
<dbReference type="GO" id="GO:0008170">
    <property type="term" value="F:N-methyltransferase activity"/>
    <property type="evidence" value="ECO:0007669"/>
    <property type="project" value="InterPro"/>
</dbReference>
<keyword evidence="8" id="KW-0255">Endonuclease</keyword>
<dbReference type="Proteomes" id="UP000249828">
    <property type="component" value="Unassembled WGS sequence"/>
</dbReference>
<evidence type="ECO:0000313" key="8">
    <source>
        <dbReference type="EMBL" id="PZL78215.1"/>
    </source>
</evidence>
<comment type="caution">
    <text evidence="8">The sequence shown here is derived from an EMBL/GenBank/DDBJ whole genome shotgun (WGS) entry which is preliminary data.</text>
</comment>
<proteinExistence type="predicted"/>
<evidence type="ECO:0000256" key="6">
    <source>
        <dbReference type="ARBA" id="ARBA00047942"/>
    </source>
</evidence>
<feature type="domain" description="DNA methylase adenine-specific" evidence="7">
    <location>
        <begin position="95"/>
        <end position="203"/>
    </location>
</feature>
<keyword evidence="4" id="KW-0949">S-adenosyl-L-methionine</keyword>
<dbReference type="RefSeq" id="WP_111246756.1">
    <property type="nucleotide sequence ID" value="NZ_PIEU01000001.1"/>
</dbReference>
<name>A0A2W4BLU2_9ENTE</name>
<dbReference type="AlphaFoldDB" id="A0A2W4BLU2"/>
<keyword evidence="8" id="KW-0378">Hydrolase</keyword>
<evidence type="ECO:0000256" key="5">
    <source>
        <dbReference type="ARBA" id="ARBA00022747"/>
    </source>
</evidence>
<reference evidence="8 9" key="1">
    <citation type="submission" date="2017-11" db="EMBL/GenBank/DDBJ databases">
        <title>Draft genome sequence of Enterococcus plantarum TRW2 strain isolated from lettuce.</title>
        <authorList>
            <person name="Kim E.B."/>
            <person name="Marco M.L."/>
            <person name="Williams T.R."/>
            <person name="You I.H."/>
        </authorList>
    </citation>
    <scope>NUCLEOTIDE SEQUENCE [LARGE SCALE GENOMIC DNA]</scope>
    <source>
        <strain evidence="8 9">TRW2</strain>
    </source>
</reference>
<dbReference type="InterPro" id="IPR051537">
    <property type="entry name" value="DNA_Adenine_Mtase"/>
</dbReference>
<keyword evidence="5" id="KW-0680">Restriction system</keyword>
<evidence type="ECO:0000256" key="1">
    <source>
        <dbReference type="ARBA" id="ARBA00011900"/>
    </source>
</evidence>
<accession>A0A2W4BLU2</accession>